<dbReference type="RefSeq" id="WP_115324527.1">
    <property type="nucleotide sequence ID" value="NZ_CBCRVJ010000015.1"/>
</dbReference>
<dbReference type="Proteomes" id="UP000255110">
    <property type="component" value="Unassembled WGS sequence"/>
</dbReference>
<evidence type="ECO:0000256" key="1">
    <source>
        <dbReference type="SAM" id="Phobius"/>
    </source>
</evidence>
<feature type="transmembrane region" description="Helical" evidence="1">
    <location>
        <begin position="129"/>
        <end position="149"/>
    </location>
</feature>
<feature type="transmembrane region" description="Helical" evidence="1">
    <location>
        <begin position="240"/>
        <end position="266"/>
    </location>
</feature>
<organism evidence="2 3">
    <name type="scientific">Legionella steigerwaltii</name>
    <dbReference type="NCBI Taxonomy" id="460"/>
    <lineage>
        <taxon>Bacteria</taxon>
        <taxon>Pseudomonadati</taxon>
        <taxon>Pseudomonadota</taxon>
        <taxon>Gammaproteobacteria</taxon>
        <taxon>Legionellales</taxon>
        <taxon>Legionellaceae</taxon>
        <taxon>Legionella</taxon>
    </lineage>
</organism>
<reference evidence="2 3" key="1">
    <citation type="submission" date="2018-06" db="EMBL/GenBank/DDBJ databases">
        <authorList>
            <consortium name="Pathogen Informatics"/>
            <person name="Doyle S."/>
        </authorList>
    </citation>
    <scope>NUCLEOTIDE SEQUENCE [LARGE SCALE GENOMIC DNA]</scope>
    <source>
        <strain evidence="2 3">NCTC11991</strain>
    </source>
</reference>
<gene>
    <name evidence="2" type="ORF">NCTC11991_00328</name>
</gene>
<feature type="transmembrane region" description="Helical" evidence="1">
    <location>
        <begin position="97"/>
        <end position="123"/>
    </location>
</feature>
<name>A0A378L7U8_9GAMM</name>
<keyword evidence="1" id="KW-0812">Transmembrane</keyword>
<keyword evidence="1" id="KW-0472">Membrane</keyword>
<feature type="transmembrane region" description="Helical" evidence="1">
    <location>
        <begin position="272"/>
        <end position="293"/>
    </location>
</feature>
<evidence type="ECO:0000313" key="2">
    <source>
        <dbReference type="EMBL" id="STY21759.1"/>
    </source>
</evidence>
<dbReference type="OrthoDB" id="5653038at2"/>
<accession>A0A378L7U8</accession>
<keyword evidence="1" id="KW-1133">Transmembrane helix</keyword>
<protein>
    <submittedName>
        <fullName evidence="2">Coiled-coil protein</fullName>
    </submittedName>
</protein>
<dbReference type="EMBL" id="UGOY01000001">
    <property type="protein sequence ID" value="STY21759.1"/>
    <property type="molecule type" value="Genomic_DNA"/>
</dbReference>
<sequence>MIIELSTTSQELIKKLSESKSALAALAALLPKNAPTINRKDLLEWFAQTSKIATNDEAFFLIASLQASLLKDLNKSLNPGQNEDETKKPGMSAAIKYGLLALAGTIYFGCEGFDGVTAFMGMFSSIPTLVLFGVGTLFSILSMIVFYSFDLVEISKNLGIKSSDTPQLLDVLLEQFKQIKAIRARLTGIADKTKEQLIADLELARKLLQLHIGLKEARDKFNAALENPYLKAGKYITTGVVGIIFFSGGFFAGQTVSLAIASLFVASIAATAWPIVVASILVGLGALAVYCFVERPKIENLISRWLGLDKEKIDELCTSDFVDEETANLNKLIKELDFGVAQLEKEEADQLTIQESEKKASRVPELEKEIHRLKGELILEKSISSKKEEEHSSSALQTLSHFSHLRRTRSLNNLQDFHHLHQGDDTHCSTLP</sequence>
<evidence type="ECO:0000313" key="3">
    <source>
        <dbReference type="Proteomes" id="UP000255110"/>
    </source>
</evidence>
<dbReference type="AlphaFoldDB" id="A0A378L7U8"/>
<proteinExistence type="predicted"/>